<keyword evidence="2 6" id="KW-0500">Molybdenum</keyword>
<comment type="subunit">
    <text evidence="5">The complex is composed of two ATP-binding proteins (ModC), two transmembrane proteins (ModB) and a solute-binding protein (ModA).</text>
</comment>
<dbReference type="AlphaFoldDB" id="A0A4Y3HTJ1"/>
<dbReference type="NCBIfam" id="TIGR01256">
    <property type="entry name" value="modA"/>
    <property type="match status" value="1"/>
</dbReference>
<evidence type="ECO:0000256" key="1">
    <source>
        <dbReference type="ARBA" id="ARBA00009175"/>
    </source>
</evidence>
<dbReference type="InterPro" id="IPR005950">
    <property type="entry name" value="ModA"/>
</dbReference>
<dbReference type="PIRSF" id="PIRSF004846">
    <property type="entry name" value="ModA"/>
    <property type="match status" value="1"/>
</dbReference>
<evidence type="ECO:0000256" key="5">
    <source>
        <dbReference type="ARBA" id="ARBA00062515"/>
    </source>
</evidence>
<dbReference type="GO" id="GO:0030288">
    <property type="term" value="C:outer membrane-bounded periplasmic space"/>
    <property type="evidence" value="ECO:0007669"/>
    <property type="project" value="TreeGrafter"/>
</dbReference>
<keyword evidence="3 6" id="KW-0479">Metal-binding</keyword>
<proteinExistence type="inferred from homology"/>
<reference evidence="7 8" key="1">
    <citation type="submission" date="2019-06" db="EMBL/GenBank/DDBJ databases">
        <title>Whole genome shotgun sequence of Vibrio inusitatus NBRC 102082.</title>
        <authorList>
            <person name="Hosoyama A."/>
            <person name="Uohara A."/>
            <person name="Ohji S."/>
            <person name="Ichikawa N."/>
        </authorList>
    </citation>
    <scope>NUCLEOTIDE SEQUENCE [LARGE SCALE GENOMIC DNA]</scope>
    <source>
        <strain evidence="7 8">NBRC 102082</strain>
    </source>
</reference>
<dbReference type="GO" id="GO:0015689">
    <property type="term" value="P:molybdate ion transport"/>
    <property type="evidence" value="ECO:0007669"/>
    <property type="project" value="InterPro"/>
</dbReference>
<accession>A0A4Y3HTJ1</accession>
<dbReference type="Gene3D" id="3.40.190.10">
    <property type="entry name" value="Periplasmic binding protein-like II"/>
    <property type="match status" value="2"/>
</dbReference>
<evidence type="ECO:0000256" key="3">
    <source>
        <dbReference type="ARBA" id="ARBA00022723"/>
    </source>
</evidence>
<keyword evidence="8" id="KW-1185">Reference proteome</keyword>
<dbReference type="InterPro" id="IPR050682">
    <property type="entry name" value="ModA/WtpA"/>
</dbReference>
<keyword evidence="4" id="KW-0732">Signal</keyword>
<dbReference type="PANTHER" id="PTHR30632:SF17">
    <property type="entry name" value="MOLYBDATE-BINDING PROTEIN MODA"/>
    <property type="match status" value="1"/>
</dbReference>
<dbReference type="GO" id="GO:0046872">
    <property type="term" value="F:metal ion binding"/>
    <property type="evidence" value="ECO:0007669"/>
    <property type="project" value="UniProtKB-KW"/>
</dbReference>
<dbReference type="PANTHER" id="PTHR30632">
    <property type="entry name" value="MOLYBDATE-BINDING PERIPLASMIC PROTEIN"/>
    <property type="match status" value="1"/>
</dbReference>
<dbReference type="GO" id="GO:1901359">
    <property type="term" value="F:tungstate binding"/>
    <property type="evidence" value="ECO:0007669"/>
    <property type="project" value="UniProtKB-ARBA"/>
</dbReference>
<name>A0A4Y3HTJ1_9VIBR</name>
<evidence type="ECO:0000256" key="6">
    <source>
        <dbReference type="PIRSR" id="PIRSR004846-1"/>
    </source>
</evidence>
<dbReference type="FunFam" id="3.40.190.10:FF:000035">
    <property type="entry name" value="Molybdate ABC transporter substrate-binding protein"/>
    <property type="match status" value="1"/>
</dbReference>
<dbReference type="GO" id="GO:0030973">
    <property type="term" value="F:molybdate ion binding"/>
    <property type="evidence" value="ECO:0007669"/>
    <property type="project" value="TreeGrafter"/>
</dbReference>
<sequence>MTQVVERLIESASKQGIEVKGVYGSSSSLARQISRGAPADIFISANTQWMEYLEQEVEGVEPAKNIASNQLVIVSGTHKLTLERLDDLSTWNKVLNGQRLAIGEPNTVPVGIYAEQALRKLKVWQTLSKQTAPMKNTRAVLAMVERQQVPVGIVYVTDAIQSKQVNIVSAIPTHLYEKIKYPAVLLTDKAVASQVYKTLYSKEMREYLLELGFTPLTK</sequence>
<dbReference type="Proteomes" id="UP000318717">
    <property type="component" value="Unassembled WGS sequence"/>
</dbReference>
<feature type="binding site" evidence="6">
    <location>
        <position position="26"/>
    </location>
    <ligand>
        <name>molybdate</name>
        <dbReference type="ChEBI" id="CHEBI:36264"/>
    </ligand>
</feature>
<dbReference type="EMBL" id="BJLF01000004">
    <property type="protein sequence ID" value="GEA50367.1"/>
    <property type="molecule type" value="Genomic_DNA"/>
</dbReference>
<evidence type="ECO:0000313" key="7">
    <source>
        <dbReference type="EMBL" id="GEA50367.1"/>
    </source>
</evidence>
<evidence type="ECO:0000313" key="8">
    <source>
        <dbReference type="Proteomes" id="UP000318717"/>
    </source>
</evidence>
<gene>
    <name evidence="7" type="ORF">VIN01S_11710</name>
</gene>
<feature type="binding site" evidence="6">
    <location>
        <position position="155"/>
    </location>
    <ligand>
        <name>molybdate</name>
        <dbReference type="ChEBI" id="CHEBI:36264"/>
    </ligand>
</feature>
<dbReference type="Pfam" id="PF13531">
    <property type="entry name" value="SBP_bac_11"/>
    <property type="match status" value="1"/>
</dbReference>
<dbReference type="SUPFAM" id="SSF53850">
    <property type="entry name" value="Periplasmic binding protein-like II"/>
    <property type="match status" value="1"/>
</dbReference>
<evidence type="ECO:0000256" key="4">
    <source>
        <dbReference type="ARBA" id="ARBA00022729"/>
    </source>
</evidence>
<evidence type="ECO:0000256" key="2">
    <source>
        <dbReference type="ARBA" id="ARBA00022505"/>
    </source>
</evidence>
<organism evidence="7 8">
    <name type="scientific">Vibrio inusitatus NBRC 102082</name>
    <dbReference type="NCBI Taxonomy" id="1219070"/>
    <lineage>
        <taxon>Bacteria</taxon>
        <taxon>Pseudomonadati</taxon>
        <taxon>Pseudomonadota</taxon>
        <taxon>Gammaproteobacteria</taxon>
        <taxon>Vibrionales</taxon>
        <taxon>Vibrionaceae</taxon>
        <taxon>Vibrio</taxon>
    </lineage>
</organism>
<comment type="similarity">
    <text evidence="1">Belongs to the bacterial solute-binding protein ModA family.</text>
</comment>
<protein>
    <submittedName>
        <fullName evidence="7">Molybdate ABC transporter substrate-binding protein</fullName>
    </submittedName>
</protein>
<comment type="caution">
    <text evidence="7">The sequence shown here is derived from an EMBL/GenBank/DDBJ whole genome shotgun (WGS) entry which is preliminary data.</text>
</comment>